<evidence type="ECO:0000256" key="1">
    <source>
        <dbReference type="SAM" id="Phobius"/>
    </source>
</evidence>
<dbReference type="Proteomes" id="UP000252519">
    <property type="component" value="Unassembled WGS sequence"/>
</dbReference>
<protein>
    <recommendedName>
        <fullName evidence="4">SSD domain-containing protein</fullName>
    </recommendedName>
</protein>
<sequence length="76" mass="8371">MLLSSRFGQLGTTVGARPLTFFLSSVALFLISVLLLIAVPPEVHLNFDEGYTTPHAPSIRELYTQMEFFGTKVGLL</sequence>
<keyword evidence="1" id="KW-0812">Transmembrane</keyword>
<evidence type="ECO:0000313" key="2">
    <source>
        <dbReference type="EMBL" id="RCN48296.1"/>
    </source>
</evidence>
<accession>A0A368GV96</accession>
<keyword evidence="1" id="KW-1133">Transmembrane helix</keyword>
<dbReference type="EMBL" id="JOJR01000048">
    <property type="protein sequence ID" value="RCN48296.1"/>
    <property type="molecule type" value="Genomic_DNA"/>
</dbReference>
<reference evidence="2 3" key="1">
    <citation type="submission" date="2014-10" db="EMBL/GenBank/DDBJ databases">
        <title>Draft genome of the hookworm Ancylostoma caninum.</title>
        <authorList>
            <person name="Mitreva M."/>
        </authorList>
    </citation>
    <scope>NUCLEOTIDE SEQUENCE [LARGE SCALE GENOMIC DNA]</scope>
    <source>
        <strain evidence="2 3">Baltimore</strain>
    </source>
</reference>
<proteinExistence type="predicted"/>
<name>A0A368GV96_ANCCA</name>
<dbReference type="OrthoDB" id="5875602at2759"/>
<feature type="transmembrane region" description="Helical" evidence="1">
    <location>
        <begin position="20"/>
        <end position="39"/>
    </location>
</feature>
<organism evidence="2 3">
    <name type="scientific">Ancylostoma caninum</name>
    <name type="common">Dog hookworm</name>
    <dbReference type="NCBI Taxonomy" id="29170"/>
    <lineage>
        <taxon>Eukaryota</taxon>
        <taxon>Metazoa</taxon>
        <taxon>Ecdysozoa</taxon>
        <taxon>Nematoda</taxon>
        <taxon>Chromadorea</taxon>
        <taxon>Rhabditida</taxon>
        <taxon>Rhabditina</taxon>
        <taxon>Rhabditomorpha</taxon>
        <taxon>Strongyloidea</taxon>
        <taxon>Ancylostomatidae</taxon>
        <taxon>Ancylostomatinae</taxon>
        <taxon>Ancylostoma</taxon>
    </lineage>
</organism>
<dbReference type="AlphaFoldDB" id="A0A368GV96"/>
<gene>
    <name evidence="2" type="ORF">ANCCAN_05585</name>
</gene>
<evidence type="ECO:0008006" key="4">
    <source>
        <dbReference type="Google" id="ProtNLM"/>
    </source>
</evidence>
<keyword evidence="1" id="KW-0472">Membrane</keyword>
<keyword evidence="3" id="KW-1185">Reference proteome</keyword>
<evidence type="ECO:0000313" key="3">
    <source>
        <dbReference type="Proteomes" id="UP000252519"/>
    </source>
</evidence>
<comment type="caution">
    <text evidence="2">The sequence shown here is derived from an EMBL/GenBank/DDBJ whole genome shotgun (WGS) entry which is preliminary data.</text>
</comment>